<keyword evidence="7" id="KW-0479">Metal-binding</keyword>
<dbReference type="EMBL" id="OMOQ01000001">
    <property type="protein sequence ID" value="SPH17274.1"/>
    <property type="molecule type" value="Genomic_DNA"/>
</dbReference>
<accession>A0A2R8B3S8</accession>
<dbReference type="GO" id="GO:0046872">
    <property type="term" value="F:metal ion binding"/>
    <property type="evidence" value="ECO:0007669"/>
    <property type="project" value="UniProtKB-KW"/>
</dbReference>
<dbReference type="OrthoDB" id="1247465at2"/>
<feature type="transmembrane region" description="Helical" evidence="13">
    <location>
        <begin position="95"/>
        <end position="116"/>
    </location>
</feature>
<evidence type="ECO:0000313" key="15">
    <source>
        <dbReference type="EMBL" id="SPH17274.1"/>
    </source>
</evidence>
<evidence type="ECO:0000256" key="7">
    <source>
        <dbReference type="ARBA" id="ARBA00022723"/>
    </source>
</evidence>
<keyword evidence="8" id="KW-0249">Electron transport</keyword>
<dbReference type="Gene3D" id="1.20.950.20">
    <property type="entry name" value="Transmembrane di-heme cytochromes, Chain C"/>
    <property type="match status" value="1"/>
</dbReference>
<dbReference type="GO" id="GO:0020037">
    <property type="term" value="F:heme binding"/>
    <property type="evidence" value="ECO:0007669"/>
    <property type="project" value="TreeGrafter"/>
</dbReference>
<evidence type="ECO:0000256" key="11">
    <source>
        <dbReference type="ARBA" id="ARBA00023136"/>
    </source>
</evidence>
<evidence type="ECO:0000256" key="12">
    <source>
        <dbReference type="ARBA" id="ARBA00037975"/>
    </source>
</evidence>
<dbReference type="GO" id="GO:0022904">
    <property type="term" value="P:respiratory electron transport chain"/>
    <property type="evidence" value="ECO:0007669"/>
    <property type="project" value="InterPro"/>
</dbReference>
<evidence type="ECO:0000256" key="2">
    <source>
        <dbReference type="ARBA" id="ARBA00004651"/>
    </source>
</evidence>
<comment type="similarity">
    <text evidence="12">Belongs to the cytochrome b561 family.</text>
</comment>
<dbReference type="Proteomes" id="UP000244924">
    <property type="component" value="Unassembled WGS sequence"/>
</dbReference>
<evidence type="ECO:0000256" key="8">
    <source>
        <dbReference type="ARBA" id="ARBA00022982"/>
    </source>
</evidence>
<keyword evidence="6 13" id="KW-0812">Transmembrane</keyword>
<dbReference type="PANTHER" id="PTHR30529">
    <property type="entry name" value="CYTOCHROME B561"/>
    <property type="match status" value="1"/>
</dbReference>
<dbReference type="InterPro" id="IPR011577">
    <property type="entry name" value="Cyt_b561_bac/Ni-Hgenase"/>
</dbReference>
<keyword evidence="4" id="KW-1003">Cell membrane</keyword>
<protein>
    <submittedName>
        <fullName evidence="15">Cytochrome b561</fullName>
    </submittedName>
</protein>
<dbReference type="SUPFAM" id="SSF81342">
    <property type="entry name" value="Transmembrane di-heme cytochromes"/>
    <property type="match status" value="1"/>
</dbReference>
<dbReference type="GO" id="GO:0005886">
    <property type="term" value="C:plasma membrane"/>
    <property type="evidence" value="ECO:0007669"/>
    <property type="project" value="UniProtKB-SubCell"/>
</dbReference>
<dbReference type="GO" id="GO:0009055">
    <property type="term" value="F:electron transfer activity"/>
    <property type="evidence" value="ECO:0007669"/>
    <property type="project" value="InterPro"/>
</dbReference>
<sequence>MSLRNTSNAFGVVTRALHWVTAVLVLLALALGTWIANMEITLSALKYFAYHKTLGSVVLSLVVLRIVWHRVSAPPPPLSHGIPLRDDLARVVHRAFYVLLLAMPISGWVASSASGIDTLIFGRWTLPAIAPVSDTWEEVGFLIHDIIGKVLVAVILLHVGGALFHAVVRCDGTLRRMVSGQSI</sequence>
<reference evidence="15 16" key="1">
    <citation type="submission" date="2018-03" db="EMBL/GenBank/DDBJ databases">
        <authorList>
            <person name="Keele B.F."/>
        </authorList>
    </citation>
    <scope>NUCLEOTIDE SEQUENCE [LARGE SCALE GENOMIC DNA]</scope>
    <source>
        <strain evidence="15 16">CECT 8626</strain>
    </source>
</reference>
<evidence type="ECO:0000313" key="16">
    <source>
        <dbReference type="Proteomes" id="UP000244924"/>
    </source>
</evidence>
<gene>
    <name evidence="15" type="primary">yceJ_2</name>
    <name evidence="15" type="ORF">DEA8626_00790</name>
</gene>
<keyword evidence="10" id="KW-0408">Iron</keyword>
<feature type="transmembrane region" description="Helical" evidence="13">
    <location>
        <begin position="146"/>
        <end position="168"/>
    </location>
</feature>
<feature type="transmembrane region" description="Helical" evidence="13">
    <location>
        <begin position="12"/>
        <end position="36"/>
    </location>
</feature>
<evidence type="ECO:0000256" key="3">
    <source>
        <dbReference type="ARBA" id="ARBA00022448"/>
    </source>
</evidence>
<proteinExistence type="inferred from homology"/>
<dbReference type="InterPro" id="IPR052168">
    <property type="entry name" value="Cytochrome_b561_oxidase"/>
</dbReference>
<keyword evidence="16" id="KW-1185">Reference proteome</keyword>
<evidence type="ECO:0000256" key="9">
    <source>
        <dbReference type="ARBA" id="ARBA00022989"/>
    </source>
</evidence>
<keyword evidence="9 13" id="KW-1133">Transmembrane helix</keyword>
<keyword evidence="3" id="KW-0813">Transport</keyword>
<dbReference type="RefSeq" id="WP_108851737.1">
    <property type="nucleotide sequence ID" value="NZ_OMOQ01000001.1"/>
</dbReference>
<organism evidence="15 16">
    <name type="scientific">Albidovulum aquaemixtae</name>
    <dbReference type="NCBI Taxonomy" id="1542388"/>
    <lineage>
        <taxon>Bacteria</taxon>
        <taxon>Pseudomonadati</taxon>
        <taxon>Pseudomonadota</taxon>
        <taxon>Alphaproteobacteria</taxon>
        <taxon>Rhodobacterales</taxon>
        <taxon>Paracoccaceae</taxon>
        <taxon>Albidovulum</taxon>
    </lineage>
</organism>
<evidence type="ECO:0000256" key="5">
    <source>
        <dbReference type="ARBA" id="ARBA00022617"/>
    </source>
</evidence>
<evidence type="ECO:0000256" key="10">
    <source>
        <dbReference type="ARBA" id="ARBA00023004"/>
    </source>
</evidence>
<dbReference type="Pfam" id="PF01292">
    <property type="entry name" value="Ni_hydr_CYTB"/>
    <property type="match status" value="1"/>
</dbReference>
<keyword evidence="5" id="KW-0349">Heme</keyword>
<comment type="cofactor">
    <cofactor evidence="1">
        <name>heme b</name>
        <dbReference type="ChEBI" id="CHEBI:60344"/>
    </cofactor>
</comment>
<evidence type="ECO:0000256" key="4">
    <source>
        <dbReference type="ARBA" id="ARBA00022475"/>
    </source>
</evidence>
<evidence type="ECO:0000256" key="1">
    <source>
        <dbReference type="ARBA" id="ARBA00001970"/>
    </source>
</evidence>
<name>A0A2R8B3S8_9RHOB</name>
<keyword evidence="11 13" id="KW-0472">Membrane</keyword>
<dbReference type="PANTHER" id="PTHR30529:SF1">
    <property type="entry name" value="CYTOCHROME B561 HOMOLOG 2"/>
    <property type="match status" value="1"/>
</dbReference>
<comment type="subcellular location">
    <subcellularLocation>
        <location evidence="2">Cell membrane</location>
        <topology evidence="2">Multi-pass membrane protein</topology>
    </subcellularLocation>
</comment>
<feature type="domain" description="Cytochrome b561 bacterial/Ni-hydrogenase" evidence="14">
    <location>
        <begin position="10"/>
        <end position="180"/>
    </location>
</feature>
<dbReference type="AlphaFoldDB" id="A0A2R8B3S8"/>
<evidence type="ECO:0000256" key="6">
    <source>
        <dbReference type="ARBA" id="ARBA00022692"/>
    </source>
</evidence>
<dbReference type="InterPro" id="IPR016174">
    <property type="entry name" value="Di-haem_cyt_TM"/>
</dbReference>
<evidence type="ECO:0000259" key="14">
    <source>
        <dbReference type="Pfam" id="PF01292"/>
    </source>
</evidence>
<evidence type="ECO:0000256" key="13">
    <source>
        <dbReference type="SAM" id="Phobius"/>
    </source>
</evidence>